<dbReference type="InterPro" id="IPR013126">
    <property type="entry name" value="Hsp_70_fam"/>
</dbReference>
<dbReference type="PANTHER" id="PTHR45639">
    <property type="entry name" value="HSC70CB, ISOFORM G-RELATED"/>
    <property type="match status" value="1"/>
</dbReference>
<reference evidence="4" key="3">
    <citation type="submission" date="2020-12" db="UniProtKB">
        <authorList>
            <consortium name="EnsemblPlants"/>
        </authorList>
    </citation>
    <scope>IDENTIFICATION</scope>
</reference>
<dbReference type="PANTHER" id="PTHR45639:SF4">
    <property type="entry name" value="HSC70CB, ISOFORM G"/>
    <property type="match status" value="1"/>
</dbReference>
<dbReference type="Gramene" id="Pp3c23_17060V3.1">
    <property type="protein sequence ID" value="Pp3c23_17060V3.1"/>
    <property type="gene ID" value="Pp3c23_17060"/>
</dbReference>
<dbReference type="STRING" id="3218.A0A2K1IJQ7"/>
<keyword evidence="5" id="KW-1185">Reference proteome</keyword>
<evidence type="ECO:0000313" key="3">
    <source>
        <dbReference type="EMBL" id="PNR29505.1"/>
    </source>
</evidence>
<dbReference type="EMBL" id="ABEU02000023">
    <property type="protein sequence ID" value="PNR29505.1"/>
    <property type="molecule type" value="Genomic_DNA"/>
</dbReference>
<evidence type="ECO:0000256" key="1">
    <source>
        <dbReference type="ARBA" id="ARBA00022741"/>
    </source>
</evidence>
<dbReference type="Gene3D" id="1.20.1270.10">
    <property type="match status" value="1"/>
</dbReference>
<dbReference type="InterPro" id="IPR043129">
    <property type="entry name" value="ATPase_NBD"/>
</dbReference>
<dbReference type="InterPro" id="IPR029048">
    <property type="entry name" value="HSP70_C_sf"/>
</dbReference>
<dbReference type="EnsemblPlants" id="Pp3c23_17060V3.1">
    <property type="protein sequence ID" value="Pp3c23_17060V3.1"/>
    <property type="gene ID" value="Pp3c23_17060"/>
</dbReference>
<evidence type="ECO:0000313" key="5">
    <source>
        <dbReference type="Proteomes" id="UP000006727"/>
    </source>
</evidence>
<dbReference type="PaxDb" id="3218-PP1S222_110V6.1"/>
<dbReference type="InParanoid" id="A0A2K1IJQ7"/>
<keyword evidence="1" id="KW-0547">Nucleotide-binding</keyword>
<dbReference type="AlphaFoldDB" id="A0A2K1IJQ7"/>
<evidence type="ECO:0000313" key="4">
    <source>
        <dbReference type="EnsemblPlants" id="Pp3c23_17060V3.1"/>
    </source>
</evidence>
<name>A0A2K1IJQ7_PHYPA</name>
<dbReference type="GO" id="GO:0005524">
    <property type="term" value="F:ATP binding"/>
    <property type="evidence" value="ECO:0007669"/>
    <property type="project" value="UniProtKB-KW"/>
</dbReference>
<reference evidence="3 5" key="2">
    <citation type="journal article" date="2018" name="Plant J.">
        <title>The Physcomitrella patens chromosome-scale assembly reveals moss genome structure and evolution.</title>
        <authorList>
            <person name="Lang D."/>
            <person name="Ullrich K.K."/>
            <person name="Murat F."/>
            <person name="Fuchs J."/>
            <person name="Jenkins J."/>
            <person name="Haas F.B."/>
            <person name="Piednoel M."/>
            <person name="Gundlach H."/>
            <person name="Van Bel M."/>
            <person name="Meyberg R."/>
            <person name="Vives C."/>
            <person name="Morata J."/>
            <person name="Symeonidi A."/>
            <person name="Hiss M."/>
            <person name="Muchero W."/>
            <person name="Kamisugi Y."/>
            <person name="Saleh O."/>
            <person name="Blanc G."/>
            <person name="Decker E.L."/>
            <person name="van Gessel N."/>
            <person name="Grimwood J."/>
            <person name="Hayes R.D."/>
            <person name="Graham S.W."/>
            <person name="Gunter L.E."/>
            <person name="McDaniel S.F."/>
            <person name="Hoernstein S.N.W."/>
            <person name="Larsson A."/>
            <person name="Li F.W."/>
            <person name="Perroud P.F."/>
            <person name="Phillips J."/>
            <person name="Ranjan P."/>
            <person name="Rokshar D.S."/>
            <person name="Rothfels C.J."/>
            <person name="Schneider L."/>
            <person name="Shu S."/>
            <person name="Stevenson D.W."/>
            <person name="Thummler F."/>
            <person name="Tillich M."/>
            <person name="Villarreal Aguilar J.C."/>
            <person name="Widiez T."/>
            <person name="Wong G.K."/>
            <person name="Wymore A."/>
            <person name="Zhang Y."/>
            <person name="Zimmer A.D."/>
            <person name="Quatrano R.S."/>
            <person name="Mayer K.F.X."/>
            <person name="Goodstein D."/>
            <person name="Casacuberta J.M."/>
            <person name="Vandepoele K."/>
            <person name="Reski R."/>
            <person name="Cuming A.C."/>
            <person name="Tuskan G.A."/>
            <person name="Maumus F."/>
            <person name="Salse J."/>
            <person name="Schmutz J."/>
            <person name="Rensing S.A."/>
        </authorList>
    </citation>
    <scope>NUCLEOTIDE SEQUENCE [LARGE SCALE GENOMIC DNA]</scope>
    <source>
        <strain evidence="4 5">cv. Gransden 2004</strain>
    </source>
</reference>
<dbReference type="Proteomes" id="UP000006727">
    <property type="component" value="Chromosome 23"/>
</dbReference>
<protein>
    <submittedName>
        <fullName evidence="3 4">Uncharacterized protein</fullName>
    </submittedName>
</protein>
<sequence length="300" mass="34133">MDEKDVKGFIKHDEFEELAKSILEKVRGLCERALDSSKLSINKIFAMEVVGYGSRVIAILKVVNFVFGNEPSHTMNASNIVFVKGNPIPSTKLLNFYMSSTFSIDVFYGEIGKLPTSISPTIATFTIDPFTPTMAKRTKIKVRIRLDLHGIVSLEAATIIEEEVEILVTKNEVLKEGFGEKVSSPIDTKLEDVTTANANNNSMEDNAKMVTKTPKLEIEKNKSKFIDVYVYEVIHDGLSQPELIKAIEKENEMEFQDRIMEETKESKSVVEAYVYNMRNKLCNKFQDFLTDYKREEMLVR</sequence>
<proteinExistence type="predicted"/>
<dbReference type="Pfam" id="PF00012">
    <property type="entry name" value="HSP70"/>
    <property type="match status" value="2"/>
</dbReference>
<dbReference type="SUPFAM" id="SSF53067">
    <property type="entry name" value="Actin-like ATPase domain"/>
    <property type="match status" value="1"/>
</dbReference>
<gene>
    <name evidence="3" type="ORF">PHYPA_028199</name>
</gene>
<organism evidence="3">
    <name type="scientific">Physcomitrium patens</name>
    <name type="common">Spreading-leaved earth moss</name>
    <name type="synonym">Physcomitrella patens</name>
    <dbReference type="NCBI Taxonomy" id="3218"/>
    <lineage>
        <taxon>Eukaryota</taxon>
        <taxon>Viridiplantae</taxon>
        <taxon>Streptophyta</taxon>
        <taxon>Embryophyta</taxon>
        <taxon>Bryophyta</taxon>
        <taxon>Bryophytina</taxon>
        <taxon>Bryopsida</taxon>
        <taxon>Funariidae</taxon>
        <taxon>Funariales</taxon>
        <taxon>Funariaceae</taxon>
        <taxon>Physcomitrium</taxon>
    </lineage>
</organism>
<keyword evidence="2" id="KW-0067">ATP-binding</keyword>
<accession>A0A2K1IJQ7</accession>
<dbReference type="SUPFAM" id="SSF100934">
    <property type="entry name" value="Heat shock protein 70kD (HSP70), C-terminal subdomain"/>
    <property type="match status" value="1"/>
</dbReference>
<dbReference type="GO" id="GO:0140662">
    <property type="term" value="F:ATP-dependent protein folding chaperone"/>
    <property type="evidence" value="ECO:0007669"/>
    <property type="project" value="InterPro"/>
</dbReference>
<reference evidence="3 5" key="1">
    <citation type="journal article" date="2008" name="Science">
        <title>The Physcomitrella genome reveals evolutionary insights into the conquest of land by plants.</title>
        <authorList>
            <person name="Rensing S."/>
            <person name="Lang D."/>
            <person name="Zimmer A."/>
            <person name="Terry A."/>
            <person name="Salamov A."/>
            <person name="Shapiro H."/>
            <person name="Nishiyama T."/>
            <person name="Perroud P.-F."/>
            <person name="Lindquist E."/>
            <person name="Kamisugi Y."/>
            <person name="Tanahashi T."/>
            <person name="Sakakibara K."/>
            <person name="Fujita T."/>
            <person name="Oishi K."/>
            <person name="Shin-I T."/>
            <person name="Kuroki Y."/>
            <person name="Toyoda A."/>
            <person name="Suzuki Y."/>
            <person name="Hashimoto A."/>
            <person name="Yamaguchi K."/>
            <person name="Sugano A."/>
            <person name="Kohara Y."/>
            <person name="Fujiyama A."/>
            <person name="Anterola A."/>
            <person name="Aoki S."/>
            <person name="Ashton N."/>
            <person name="Barbazuk W.B."/>
            <person name="Barker E."/>
            <person name="Bennetzen J."/>
            <person name="Bezanilla M."/>
            <person name="Blankenship R."/>
            <person name="Cho S.H."/>
            <person name="Dutcher S."/>
            <person name="Estelle M."/>
            <person name="Fawcett J.A."/>
            <person name="Gundlach H."/>
            <person name="Hanada K."/>
            <person name="Heyl A."/>
            <person name="Hicks K.A."/>
            <person name="Hugh J."/>
            <person name="Lohr M."/>
            <person name="Mayer K."/>
            <person name="Melkozernov A."/>
            <person name="Murata T."/>
            <person name="Nelson D."/>
            <person name="Pils B."/>
            <person name="Prigge M."/>
            <person name="Reiss B."/>
            <person name="Renner T."/>
            <person name="Rombauts S."/>
            <person name="Rushton P."/>
            <person name="Sanderfoot A."/>
            <person name="Schween G."/>
            <person name="Shiu S.-H."/>
            <person name="Stueber K."/>
            <person name="Theodoulou F.L."/>
            <person name="Tu H."/>
            <person name="Van de Peer Y."/>
            <person name="Verrier P.J."/>
            <person name="Waters E."/>
            <person name="Wood A."/>
            <person name="Yang L."/>
            <person name="Cove D."/>
            <person name="Cuming A."/>
            <person name="Hasebe M."/>
            <person name="Lucas S."/>
            <person name="Mishler D.B."/>
            <person name="Reski R."/>
            <person name="Grigoriev I."/>
            <person name="Quatrano R.S."/>
            <person name="Boore J.L."/>
        </authorList>
    </citation>
    <scope>NUCLEOTIDE SEQUENCE [LARGE SCALE GENOMIC DNA]</scope>
    <source>
        <strain evidence="4 5">cv. Gransden 2004</strain>
    </source>
</reference>
<dbReference type="InterPro" id="IPR029047">
    <property type="entry name" value="HSP70_peptide-bd_sf"/>
</dbReference>
<evidence type="ECO:0000256" key="2">
    <source>
        <dbReference type="ARBA" id="ARBA00022840"/>
    </source>
</evidence>
<dbReference type="Gene3D" id="2.60.34.10">
    <property type="entry name" value="Substrate Binding Domain Of DNAk, Chain A, domain 1"/>
    <property type="match status" value="1"/>
</dbReference>
<dbReference type="SUPFAM" id="SSF100920">
    <property type="entry name" value="Heat shock protein 70kD (HSP70), peptide-binding domain"/>
    <property type="match status" value="1"/>
</dbReference>